<dbReference type="VEuPathDB" id="FungiDB:SPSK_05656"/>
<sequence>MVGLGPKKPPSRKGTAHARFALRASTYRNRHGQPYLELNATLPTRLPTVLSDPTRVLWLLEFPQKGTPPSAVA</sequence>
<dbReference type="GeneID" id="27667675"/>
<dbReference type="KEGG" id="ssck:SPSK_05656"/>
<dbReference type="EMBL" id="AXCR01000012">
    <property type="protein sequence ID" value="KJR80726.1"/>
    <property type="molecule type" value="Genomic_DNA"/>
</dbReference>
<reference evidence="1 2" key="2">
    <citation type="journal article" date="2015" name="Eukaryot. Cell">
        <title>Asexual propagation of a virulent clone complex in a human and feline outbreak of sporotrichosis.</title>
        <authorList>
            <person name="Teixeira Mde M."/>
            <person name="Rodrigues A.M."/>
            <person name="Tsui C.K."/>
            <person name="de Almeida L.G."/>
            <person name="Van Diepeningen A.D."/>
            <person name="van den Ende B.G."/>
            <person name="Fernandes G.F."/>
            <person name="Kano R."/>
            <person name="Hamelin R.C."/>
            <person name="Lopes-Bezerra L.M."/>
            <person name="Vasconcelos A.T."/>
            <person name="de Hoog S."/>
            <person name="de Camargo Z.P."/>
            <person name="Felipe M.S."/>
        </authorList>
    </citation>
    <scope>NUCLEOTIDE SEQUENCE [LARGE SCALE GENOMIC DNA]</scope>
    <source>
        <strain evidence="1 2">1099-18</strain>
    </source>
</reference>
<accession>A0A0F2LXV3</accession>
<dbReference type="AlphaFoldDB" id="A0A0F2LXV3"/>
<proteinExistence type="predicted"/>
<gene>
    <name evidence="1" type="ORF">SPSK_05656</name>
</gene>
<comment type="caution">
    <text evidence="1">The sequence shown here is derived from an EMBL/GenBank/DDBJ whole genome shotgun (WGS) entry which is preliminary data.</text>
</comment>
<dbReference type="RefSeq" id="XP_016583402.1">
    <property type="nucleotide sequence ID" value="XM_016732398.1"/>
</dbReference>
<protein>
    <submittedName>
        <fullName evidence="1">Uncharacterized protein</fullName>
    </submittedName>
</protein>
<evidence type="ECO:0000313" key="2">
    <source>
        <dbReference type="Proteomes" id="UP000033710"/>
    </source>
</evidence>
<dbReference type="Proteomes" id="UP000033710">
    <property type="component" value="Unassembled WGS sequence"/>
</dbReference>
<evidence type="ECO:0000313" key="1">
    <source>
        <dbReference type="EMBL" id="KJR80726.1"/>
    </source>
</evidence>
<reference evidence="1 2" key="1">
    <citation type="journal article" date="2014" name="BMC Genomics">
        <title>Comparative genomics of the major fungal agents of human and animal Sporotrichosis: Sporothrix schenckii and Sporothrix brasiliensis.</title>
        <authorList>
            <person name="Teixeira M.M."/>
            <person name="de Almeida L.G."/>
            <person name="Kubitschek-Barreira P."/>
            <person name="Alves F.L."/>
            <person name="Kioshima E.S."/>
            <person name="Abadio A.K."/>
            <person name="Fernandes L."/>
            <person name="Derengowski L.S."/>
            <person name="Ferreira K.S."/>
            <person name="Souza R.C."/>
            <person name="Ruiz J.C."/>
            <person name="de Andrade N.C."/>
            <person name="Paes H.C."/>
            <person name="Nicola A.M."/>
            <person name="Albuquerque P."/>
            <person name="Gerber A.L."/>
            <person name="Martins V.P."/>
            <person name="Peconick L.D."/>
            <person name="Neto A.V."/>
            <person name="Chaucanez C.B."/>
            <person name="Silva P.A."/>
            <person name="Cunha O.L."/>
            <person name="de Oliveira F.F."/>
            <person name="dos Santos T.C."/>
            <person name="Barros A.L."/>
            <person name="Soares M.A."/>
            <person name="de Oliveira L.M."/>
            <person name="Marini M.M."/>
            <person name="Villalobos-Duno H."/>
            <person name="Cunha M.M."/>
            <person name="de Hoog S."/>
            <person name="da Silveira J.F."/>
            <person name="Henrissat B."/>
            <person name="Nino-Vega G.A."/>
            <person name="Cisalpino P.S."/>
            <person name="Mora-Montes H.M."/>
            <person name="Almeida S.R."/>
            <person name="Stajich J.E."/>
            <person name="Lopes-Bezerra L.M."/>
            <person name="Vasconcelos A.T."/>
            <person name="Felipe M.S."/>
        </authorList>
    </citation>
    <scope>NUCLEOTIDE SEQUENCE [LARGE SCALE GENOMIC DNA]</scope>
    <source>
        <strain evidence="1 2">1099-18</strain>
    </source>
</reference>
<organism evidence="1 2">
    <name type="scientific">Sporothrix schenckii 1099-18</name>
    <dbReference type="NCBI Taxonomy" id="1397361"/>
    <lineage>
        <taxon>Eukaryota</taxon>
        <taxon>Fungi</taxon>
        <taxon>Dikarya</taxon>
        <taxon>Ascomycota</taxon>
        <taxon>Pezizomycotina</taxon>
        <taxon>Sordariomycetes</taxon>
        <taxon>Sordariomycetidae</taxon>
        <taxon>Ophiostomatales</taxon>
        <taxon>Ophiostomataceae</taxon>
        <taxon>Sporothrix</taxon>
    </lineage>
</organism>
<name>A0A0F2LXV3_SPOSC</name>